<keyword evidence="1" id="KW-0175">Coiled coil</keyword>
<feature type="coiled-coil region" evidence="1">
    <location>
        <begin position="71"/>
        <end position="98"/>
    </location>
</feature>
<keyword evidence="3" id="KW-1185">Reference proteome</keyword>
<gene>
    <name evidence="2" type="ORF">SAMN05444273_103327</name>
</gene>
<dbReference type="EMBL" id="FQUV01000003">
    <property type="protein sequence ID" value="SHE97760.1"/>
    <property type="molecule type" value="Genomic_DNA"/>
</dbReference>
<dbReference type="Proteomes" id="UP000184144">
    <property type="component" value="Unassembled WGS sequence"/>
</dbReference>
<accession>A0A1M4XWF2</accession>
<dbReference type="STRING" id="1486859.SAMN05444273_103327"/>
<evidence type="ECO:0000313" key="2">
    <source>
        <dbReference type="EMBL" id="SHE97760.1"/>
    </source>
</evidence>
<evidence type="ECO:0000313" key="3">
    <source>
        <dbReference type="Proteomes" id="UP000184144"/>
    </source>
</evidence>
<dbReference type="RefSeq" id="WP_073142464.1">
    <property type="nucleotide sequence ID" value="NZ_FQUV01000003.1"/>
</dbReference>
<reference evidence="3" key="1">
    <citation type="submission" date="2016-11" db="EMBL/GenBank/DDBJ databases">
        <authorList>
            <person name="Varghese N."/>
            <person name="Submissions S."/>
        </authorList>
    </citation>
    <scope>NUCLEOTIDE SEQUENCE [LARGE SCALE GENOMIC DNA]</scope>
    <source>
        <strain evidence="3">DSM 100566</strain>
    </source>
</reference>
<evidence type="ECO:0000256" key="1">
    <source>
        <dbReference type="SAM" id="Coils"/>
    </source>
</evidence>
<organism evidence="2 3">
    <name type="scientific">Litoreibacter ascidiaceicola</name>
    <dbReference type="NCBI Taxonomy" id="1486859"/>
    <lineage>
        <taxon>Bacteria</taxon>
        <taxon>Pseudomonadati</taxon>
        <taxon>Pseudomonadota</taxon>
        <taxon>Alphaproteobacteria</taxon>
        <taxon>Rhodobacterales</taxon>
        <taxon>Roseobacteraceae</taxon>
        <taxon>Litoreibacter</taxon>
    </lineage>
</organism>
<proteinExistence type="predicted"/>
<protein>
    <submittedName>
        <fullName evidence="2">Uncharacterized protein</fullName>
    </submittedName>
</protein>
<dbReference type="AlphaFoldDB" id="A0A1M4XWF2"/>
<name>A0A1M4XWF2_9RHOB</name>
<dbReference type="OrthoDB" id="6678638at2"/>
<sequence>MLGFSLTGLFILTCSYLAVQPLCRTVNEETICQTNYEAFLKSPPNEKGDTLAGLAGSLAFLWIIVTVLMQGRELSYQREELERMRETQEEQTKLLTAENVRRDQAAADAKIRAMYEVLRSSLKDMAFMEFKFEATPGDRGKRTTIPFLNASSGSRIRTHITGMGPTEWAEKIDKTRNLVIKHRTEKNCAVLAPEPPVSWFACLSQVDVIIREANIEGSEAMIEWVLHDLKLPLLKKVLKEALEDRSMWAQPDELTKNMGNHA</sequence>